<keyword evidence="1 7" id="KW-0479">Metal-binding</keyword>
<dbReference type="GO" id="GO:0140663">
    <property type="term" value="F:ATP-dependent FeS chaperone activity"/>
    <property type="evidence" value="ECO:0007669"/>
    <property type="project" value="InterPro"/>
</dbReference>
<dbReference type="SUPFAM" id="SSF52540">
    <property type="entry name" value="P-loop containing nucleoside triphosphate hydrolases"/>
    <property type="match status" value="1"/>
</dbReference>
<evidence type="ECO:0000313" key="8">
    <source>
        <dbReference type="EMBL" id="XDK24262.1"/>
    </source>
</evidence>
<keyword evidence="7" id="KW-0378">Hydrolase</keyword>
<dbReference type="InterPro" id="IPR019591">
    <property type="entry name" value="Mrp/NBP35_ATP-bd"/>
</dbReference>
<keyword evidence="3 7" id="KW-0067">ATP-binding</keyword>
<evidence type="ECO:0000256" key="2">
    <source>
        <dbReference type="ARBA" id="ARBA00022741"/>
    </source>
</evidence>
<dbReference type="FunFam" id="3.40.50.300:FF:000418">
    <property type="entry name" value="Iron-sulfur cluster carrier protein"/>
    <property type="match status" value="1"/>
</dbReference>
<dbReference type="GO" id="GO:0005829">
    <property type="term" value="C:cytosol"/>
    <property type="evidence" value="ECO:0007669"/>
    <property type="project" value="TreeGrafter"/>
</dbReference>
<name>A0AB39HA03_9VIBR</name>
<comment type="subunit">
    <text evidence="7">Homodimer.</text>
</comment>
<keyword evidence="2 7" id="KW-0547">Nucleotide-binding</keyword>
<dbReference type="PANTHER" id="PTHR42961">
    <property type="entry name" value="IRON-SULFUR PROTEIN NUBPL"/>
    <property type="match status" value="1"/>
</dbReference>
<dbReference type="InterPro" id="IPR044304">
    <property type="entry name" value="NUBPL-like"/>
</dbReference>
<dbReference type="RefSeq" id="WP_306100321.1">
    <property type="nucleotide sequence ID" value="NZ_CP162601.1"/>
</dbReference>
<evidence type="ECO:0000256" key="4">
    <source>
        <dbReference type="ARBA" id="ARBA00023004"/>
    </source>
</evidence>
<evidence type="ECO:0000256" key="3">
    <source>
        <dbReference type="ARBA" id="ARBA00022840"/>
    </source>
</evidence>
<dbReference type="EMBL" id="CP162601">
    <property type="protein sequence ID" value="XDK24262.1"/>
    <property type="molecule type" value="Genomic_DNA"/>
</dbReference>
<dbReference type="PANTHER" id="PTHR42961:SF2">
    <property type="entry name" value="IRON-SULFUR PROTEIN NUBPL"/>
    <property type="match status" value="1"/>
</dbReference>
<comment type="function">
    <text evidence="7">Binds and transfers iron-sulfur (Fe-S) clusters to target apoproteins. Can hydrolyze ATP.</text>
</comment>
<sequence>MNEIQYYVDGLSHIEHPALAPHWCELPGVVKLVDEKLVITLPFAHRELSEYLSGWMARQWPELDSEVVIEVKPMQSPRNTFLAKVKNIIAISSAKGGVGKSTSAINLALALQHNDVKVGILDADIYGPSIPLMLGTQTEKPQVIDGKWMKPIEKYGIFAHSIGYLVAGDEAAIWRGPMASKAFNQLLNETRWPELDYLIIDMPPGTGDIQLTLAQQVPVNGAVVVTTPQDLALADAVKGVAMFNKVDVPVLGIVENMSYYHCENCGHHATIFGEQGAVQLAQQYDLSVLAQVPLHLHLRQDIDQGCPTVVARPDDSLAEVYYQLADTLVAQLFWTGRERPASIDIKAIDSD</sequence>
<accession>A0AB39HA03</accession>
<dbReference type="InterPro" id="IPR027417">
    <property type="entry name" value="P-loop_NTPase"/>
</dbReference>
<comment type="similarity">
    <text evidence="6 7">Belongs to the Mrp/NBP35 ATP-binding proteins family.</text>
</comment>
<feature type="binding site" evidence="7">
    <location>
        <begin position="94"/>
        <end position="101"/>
    </location>
    <ligand>
        <name>ATP</name>
        <dbReference type="ChEBI" id="CHEBI:30616"/>
    </ligand>
</feature>
<dbReference type="GO" id="GO:0051539">
    <property type="term" value="F:4 iron, 4 sulfur cluster binding"/>
    <property type="evidence" value="ECO:0007669"/>
    <property type="project" value="TreeGrafter"/>
</dbReference>
<gene>
    <name evidence="8" type="primary">apbC</name>
    <name evidence="8" type="ORF">AB0763_08475</name>
</gene>
<evidence type="ECO:0000256" key="6">
    <source>
        <dbReference type="ARBA" id="ARBA00024036"/>
    </source>
</evidence>
<evidence type="ECO:0000256" key="1">
    <source>
        <dbReference type="ARBA" id="ARBA00022723"/>
    </source>
</evidence>
<keyword evidence="5 7" id="KW-0411">Iron-sulfur</keyword>
<dbReference type="KEGG" id="vih:AB0763_08475"/>
<dbReference type="GO" id="GO:0005524">
    <property type="term" value="F:ATP binding"/>
    <property type="evidence" value="ECO:0007669"/>
    <property type="project" value="UniProtKB-UniRule"/>
</dbReference>
<dbReference type="InterPro" id="IPR000808">
    <property type="entry name" value="Mrp-like_CS"/>
</dbReference>
<dbReference type="GO" id="GO:0016226">
    <property type="term" value="P:iron-sulfur cluster assembly"/>
    <property type="evidence" value="ECO:0007669"/>
    <property type="project" value="InterPro"/>
</dbReference>
<dbReference type="Pfam" id="PF10609">
    <property type="entry name" value="ParA"/>
    <property type="match status" value="1"/>
</dbReference>
<dbReference type="PROSITE" id="PS01215">
    <property type="entry name" value="MRP"/>
    <property type="match status" value="1"/>
</dbReference>
<dbReference type="NCBIfam" id="NF008669">
    <property type="entry name" value="PRK11670.1"/>
    <property type="match status" value="1"/>
</dbReference>
<dbReference type="GO" id="GO:0016887">
    <property type="term" value="F:ATP hydrolysis activity"/>
    <property type="evidence" value="ECO:0007669"/>
    <property type="project" value="UniProtKB-UniRule"/>
</dbReference>
<keyword evidence="4 7" id="KW-0408">Iron</keyword>
<evidence type="ECO:0000256" key="7">
    <source>
        <dbReference type="HAMAP-Rule" id="MF_02040"/>
    </source>
</evidence>
<dbReference type="InterPro" id="IPR033756">
    <property type="entry name" value="YlxH/NBP35"/>
</dbReference>
<evidence type="ECO:0000256" key="5">
    <source>
        <dbReference type="ARBA" id="ARBA00023014"/>
    </source>
</evidence>
<protein>
    <recommendedName>
        <fullName evidence="7">Iron-sulfur cluster carrier protein</fullName>
    </recommendedName>
</protein>
<dbReference type="Gene3D" id="3.40.50.300">
    <property type="entry name" value="P-loop containing nucleotide triphosphate hydrolases"/>
    <property type="match status" value="1"/>
</dbReference>
<dbReference type="AlphaFoldDB" id="A0AB39HA03"/>
<dbReference type="HAMAP" id="MF_02040">
    <property type="entry name" value="Mrp_NBP35"/>
    <property type="match status" value="1"/>
</dbReference>
<proteinExistence type="inferred from homology"/>
<dbReference type="CDD" id="cd02037">
    <property type="entry name" value="Mrp_NBP35"/>
    <property type="match status" value="1"/>
</dbReference>
<reference evidence="8" key="1">
    <citation type="submission" date="2024-07" db="EMBL/GenBank/DDBJ databases">
        <title>Genome Analysis of a Potential Novel Vibrio Species Secreting pH- and Thermo-stable Alginate Lyase and its Application in Producing Alginate Oligosaccharides.</title>
        <authorList>
            <person name="Huang H."/>
            <person name="Bao K."/>
        </authorList>
    </citation>
    <scope>NUCLEOTIDE SEQUENCE</scope>
    <source>
        <strain evidence="8">HB236076</strain>
    </source>
</reference>
<dbReference type="GO" id="GO:0046872">
    <property type="term" value="F:metal ion binding"/>
    <property type="evidence" value="ECO:0007669"/>
    <property type="project" value="UniProtKB-KW"/>
</dbReference>
<organism evidence="8">
    <name type="scientific">Vibrio sp. HB236076</name>
    <dbReference type="NCBI Taxonomy" id="3232307"/>
    <lineage>
        <taxon>Bacteria</taxon>
        <taxon>Pseudomonadati</taxon>
        <taxon>Pseudomonadota</taxon>
        <taxon>Gammaproteobacteria</taxon>
        <taxon>Vibrionales</taxon>
        <taxon>Vibrionaceae</taxon>
        <taxon>Vibrio</taxon>
    </lineage>
</organism>